<dbReference type="EMBL" id="CP039393">
    <property type="protein sequence ID" value="QCD34409.1"/>
    <property type="molecule type" value="Genomic_DNA"/>
</dbReference>
<feature type="signal peptide" evidence="5">
    <location>
        <begin position="1"/>
        <end position="21"/>
    </location>
</feature>
<keyword evidence="5" id="KW-0732">Signal</keyword>
<dbReference type="KEGG" id="mgod:E7746_00165"/>
<dbReference type="Gene3D" id="3.40.30.10">
    <property type="entry name" value="Glutaredoxin"/>
    <property type="match status" value="1"/>
</dbReference>
<gene>
    <name evidence="7" type="ORF">E7746_00165</name>
</gene>
<dbReference type="AlphaFoldDB" id="A0A4P7VP61"/>
<dbReference type="PANTHER" id="PTHR42852">
    <property type="entry name" value="THIOL:DISULFIDE INTERCHANGE PROTEIN DSBE"/>
    <property type="match status" value="1"/>
</dbReference>
<dbReference type="RefSeq" id="WP_136409427.1">
    <property type="nucleotide sequence ID" value="NZ_CP039393.1"/>
</dbReference>
<dbReference type="InterPro" id="IPR013740">
    <property type="entry name" value="Redoxin"/>
</dbReference>
<dbReference type="InterPro" id="IPR050553">
    <property type="entry name" value="Thioredoxin_ResA/DsbE_sf"/>
</dbReference>
<organism evidence="7 8">
    <name type="scientific">Muribaculum gordoncarteri</name>
    <dbReference type="NCBI Taxonomy" id="2530390"/>
    <lineage>
        <taxon>Bacteria</taxon>
        <taxon>Pseudomonadati</taxon>
        <taxon>Bacteroidota</taxon>
        <taxon>Bacteroidia</taxon>
        <taxon>Bacteroidales</taxon>
        <taxon>Muribaculaceae</taxon>
        <taxon>Muribaculum</taxon>
    </lineage>
</organism>
<dbReference type="PANTHER" id="PTHR42852:SF6">
    <property type="entry name" value="THIOL:DISULFIDE INTERCHANGE PROTEIN DSBE"/>
    <property type="match status" value="1"/>
</dbReference>
<dbReference type="SUPFAM" id="SSF52833">
    <property type="entry name" value="Thioredoxin-like"/>
    <property type="match status" value="1"/>
</dbReference>
<keyword evidence="2" id="KW-0201">Cytochrome c-type biogenesis</keyword>
<dbReference type="GO" id="GO:0016491">
    <property type="term" value="F:oxidoreductase activity"/>
    <property type="evidence" value="ECO:0007669"/>
    <property type="project" value="InterPro"/>
</dbReference>
<evidence type="ECO:0000256" key="5">
    <source>
        <dbReference type="SAM" id="SignalP"/>
    </source>
</evidence>
<keyword evidence="3" id="KW-1015">Disulfide bond</keyword>
<keyword evidence="4" id="KW-0676">Redox-active center</keyword>
<dbReference type="GO" id="GO:0030313">
    <property type="term" value="C:cell envelope"/>
    <property type="evidence" value="ECO:0007669"/>
    <property type="project" value="UniProtKB-SubCell"/>
</dbReference>
<evidence type="ECO:0000256" key="2">
    <source>
        <dbReference type="ARBA" id="ARBA00022748"/>
    </source>
</evidence>
<accession>A0A4P7VP61</accession>
<dbReference type="PROSITE" id="PS00194">
    <property type="entry name" value="THIOREDOXIN_1"/>
    <property type="match status" value="1"/>
</dbReference>
<evidence type="ECO:0000256" key="3">
    <source>
        <dbReference type="ARBA" id="ARBA00023157"/>
    </source>
</evidence>
<proteinExistence type="predicted"/>
<feature type="domain" description="Thioredoxin" evidence="6">
    <location>
        <begin position="331"/>
        <end position="477"/>
    </location>
</feature>
<dbReference type="Proteomes" id="UP000297031">
    <property type="component" value="Chromosome"/>
</dbReference>
<sequence length="477" mass="53113">MNTNHIIASLLMLTAALGLHAGDNISSLGEKGSFVINGNVDPSFGNLFEMAVTGYLDNYSKEITIDNDGNFQSTIDIEGPLQEAYLYVNNDAVSIPLMPDKTVTVNCHDGKLTLSSNDKDFNRDLEFALLCHKNMRKRFLDINVASYYALTDSAKSALVDSINDYINDYNKLIDDFEASSGMLANHNYFAHDAYFGVVGFIAGRPDLLPRITAGQAALKSSEPYKCITGDDMKYPKTRDFASRYVTFNATLNVNNDSLLSNDDYYNIIRASRGISPDSLTADVVNAYQLCNCMVFDPYEKIRPFADKTIEGITTPWLRSLLSEAVETYKLTSTGSDLPPMKLIDSEGRELSLDSFKGKPVLLDFWSIGCGPCLEEFRQMDEFKKALGDKADNLQVVTVCCGNPDNQRWKNMITRYNLNDVNTVIMHNESAPIYSTIGYPTYILVGPDGKIVEWNTDRPSTVLLKKQNNIPTTLDTLL</sequence>
<evidence type="ECO:0000256" key="4">
    <source>
        <dbReference type="ARBA" id="ARBA00023284"/>
    </source>
</evidence>
<evidence type="ECO:0000256" key="1">
    <source>
        <dbReference type="ARBA" id="ARBA00004196"/>
    </source>
</evidence>
<protein>
    <submittedName>
        <fullName evidence="7">TlpA family protein disulfide reductase</fullName>
    </submittedName>
</protein>
<name>A0A4P7VP61_9BACT</name>
<dbReference type="GO" id="GO:0017004">
    <property type="term" value="P:cytochrome complex assembly"/>
    <property type="evidence" value="ECO:0007669"/>
    <property type="project" value="UniProtKB-KW"/>
</dbReference>
<dbReference type="Pfam" id="PF08534">
    <property type="entry name" value="Redoxin"/>
    <property type="match status" value="1"/>
</dbReference>
<evidence type="ECO:0000259" key="6">
    <source>
        <dbReference type="PROSITE" id="PS51352"/>
    </source>
</evidence>
<dbReference type="InterPro" id="IPR036249">
    <property type="entry name" value="Thioredoxin-like_sf"/>
</dbReference>
<reference evidence="7 8" key="1">
    <citation type="submission" date="2019-02" db="EMBL/GenBank/DDBJ databases">
        <title>Isolation and identification of novel species under the genus Muribaculum.</title>
        <authorList>
            <person name="Miyake S."/>
            <person name="Ding Y."/>
            <person name="Low A."/>
            <person name="Soh M."/>
            <person name="Seedorf H."/>
        </authorList>
    </citation>
    <scope>NUCLEOTIDE SEQUENCE [LARGE SCALE GENOMIC DNA]</scope>
    <source>
        <strain evidence="7 8">TLL-A4</strain>
    </source>
</reference>
<evidence type="ECO:0000313" key="7">
    <source>
        <dbReference type="EMBL" id="QCD34409.1"/>
    </source>
</evidence>
<keyword evidence="8" id="KW-1185">Reference proteome</keyword>
<dbReference type="CDD" id="cd02966">
    <property type="entry name" value="TlpA_like_family"/>
    <property type="match status" value="1"/>
</dbReference>
<dbReference type="InterPro" id="IPR017937">
    <property type="entry name" value="Thioredoxin_CS"/>
</dbReference>
<evidence type="ECO:0000313" key="8">
    <source>
        <dbReference type="Proteomes" id="UP000297031"/>
    </source>
</evidence>
<dbReference type="OrthoDB" id="979391at2"/>
<dbReference type="InterPro" id="IPR013766">
    <property type="entry name" value="Thioredoxin_domain"/>
</dbReference>
<comment type="subcellular location">
    <subcellularLocation>
        <location evidence="1">Cell envelope</location>
    </subcellularLocation>
</comment>
<dbReference type="PROSITE" id="PS51352">
    <property type="entry name" value="THIOREDOXIN_2"/>
    <property type="match status" value="1"/>
</dbReference>
<feature type="chain" id="PRO_5020732513" evidence="5">
    <location>
        <begin position="22"/>
        <end position="477"/>
    </location>
</feature>